<feature type="DNA-binding region" description="H-T-H motif" evidence="2">
    <location>
        <begin position="34"/>
        <end position="53"/>
    </location>
</feature>
<dbReference type="PANTHER" id="PTHR43479">
    <property type="entry name" value="ACREF/ENVCD OPERON REPRESSOR-RELATED"/>
    <property type="match status" value="1"/>
</dbReference>
<evidence type="ECO:0000313" key="4">
    <source>
        <dbReference type="EMBL" id="MBO0448133.1"/>
    </source>
</evidence>
<protein>
    <submittedName>
        <fullName evidence="4">TetR family transcriptional regulator</fullName>
    </submittedName>
</protein>
<comment type="caution">
    <text evidence="4">The sequence shown here is derived from an EMBL/GenBank/DDBJ whole genome shotgun (WGS) entry which is preliminary data.</text>
</comment>
<keyword evidence="1 2" id="KW-0238">DNA-binding</keyword>
<dbReference type="Proteomes" id="UP000664256">
    <property type="component" value="Unassembled WGS sequence"/>
</dbReference>
<reference evidence="4 5" key="1">
    <citation type="submission" date="2021-03" db="EMBL/GenBank/DDBJ databases">
        <title>Enterococcal diversity collection.</title>
        <authorList>
            <person name="Gilmore M.S."/>
            <person name="Schwartzman J."/>
            <person name="Van Tyne D."/>
            <person name="Martin M."/>
            <person name="Earl A.M."/>
            <person name="Manson A.L."/>
            <person name="Straub T."/>
            <person name="Salamzade R."/>
            <person name="Saavedra J."/>
            <person name="Lebreton F."/>
            <person name="Prichula J."/>
            <person name="Schaufler K."/>
            <person name="Gaca A."/>
            <person name="Sgardioli B."/>
            <person name="Wagenaar J."/>
            <person name="Strong T."/>
        </authorList>
    </citation>
    <scope>NUCLEOTIDE SEQUENCE [LARGE SCALE GENOMIC DNA]</scope>
    <source>
        <strain evidence="4 5">MJM12</strain>
    </source>
</reference>
<feature type="domain" description="HTH tetR-type" evidence="3">
    <location>
        <begin position="11"/>
        <end position="71"/>
    </location>
</feature>
<evidence type="ECO:0000256" key="2">
    <source>
        <dbReference type="PROSITE-ProRule" id="PRU00335"/>
    </source>
</evidence>
<organism evidence="4 5">
    <name type="scientific">Candidatus Enterococcus myersii</name>
    <dbReference type="NCBI Taxonomy" id="2815322"/>
    <lineage>
        <taxon>Bacteria</taxon>
        <taxon>Bacillati</taxon>
        <taxon>Bacillota</taxon>
        <taxon>Bacilli</taxon>
        <taxon>Lactobacillales</taxon>
        <taxon>Enterococcaceae</taxon>
        <taxon>Enterococcus</taxon>
    </lineage>
</organism>
<dbReference type="Gene3D" id="1.10.357.10">
    <property type="entry name" value="Tetracycline Repressor, domain 2"/>
    <property type="match status" value="1"/>
</dbReference>
<dbReference type="PANTHER" id="PTHR43479:SF11">
    <property type="entry name" value="ACREF_ENVCD OPERON REPRESSOR-RELATED"/>
    <property type="match status" value="1"/>
</dbReference>
<dbReference type="InterPro" id="IPR009057">
    <property type="entry name" value="Homeodomain-like_sf"/>
</dbReference>
<dbReference type="RefSeq" id="WP_206902333.1">
    <property type="nucleotide sequence ID" value="NZ_JAFLVT010000001.1"/>
</dbReference>
<evidence type="ECO:0000313" key="5">
    <source>
        <dbReference type="Proteomes" id="UP000664256"/>
    </source>
</evidence>
<dbReference type="EMBL" id="JAFLVT010000001">
    <property type="protein sequence ID" value="MBO0448133.1"/>
    <property type="molecule type" value="Genomic_DNA"/>
</dbReference>
<proteinExistence type="predicted"/>
<dbReference type="Pfam" id="PF00440">
    <property type="entry name" value="TetR_N"/>
    <property type="match status" value="1"/>
</dbReference>
<sequence length="230" mass="27413">MPKETFFHLTREKQQRIMKAAKKEFSRAPLVDASIAQIIKDAGIPRGSFYQYFEDKEDLYFYYFQSMRRNTQHELNNAMREAKGQLFDGFEIYFIKMVKEVLQGENAAFYKNLFMNMDYRSFHKVSPHFDKRNHPHVAFHSEEARQEHKETMQEFYNMIDLTTLKVANEDELKILVKMLMHMVFSSVAEGYRQLVGKDDFDMEEVLKDFTLKLNWLKSGATKPKDEKLSR</sequence>
<accession>A0ABS3H4T6</accession>
<dbReference type="SUPFAM" id="SSF46689">
    <property type="entry name" value="Homeodomain-like"/>
    <property type="match status" value="1"/>
</dbReference>
<evidence type="ECO:0000259" key="3">
    <source>
        <dbReference type="PROSITE" id="PS50977"/>
    </source>
</evidence>
<dbReference type="InterPro" id="IPR050624">
    <property type="entry name" value="HTH-type_Tx_Regulator"/>
</dbReference>
<dbReference type="Pfam" id="PF17924">
    <property type="entry name" value="TetR_C_19"/>
    <property type="match status" value="1"/>
</dbReference>
<gene>
    <name evidence="4" type="ORF">JZO76_01150</name>
</gene>
<dbReference type="PROSITE" id="PS50977">
    <property type="entry name" value="HTH_TETR_2"/>
    <property type="match status" value="1"/>
</dbReference>
<name>A0ABS3H4T6_9ENTE</name>
<evidence type="ECO:0000256" key="1">
    <source>
        <dbReference type="ARBA" id="ARBA00023125"/>
    </source>
</evidence>
<keyword evidence="5" id="KW-1185">Reference proteome</keyword>
<dbReference type="InterPro" id="IPR001647">
    <property type="entry name" value="HTH_TetR"/>
</dbReference>